<evidence type="ECO:0000256" key="9">
    <source>
        <dbReference type="SAM" id="Phobius"/>
    </source>
</evidence>
<evidence type="ECO:0000313" key="11">
    <source>
        <dbReference type="Proteomes" id="UP000199165"/>
    </source>
</evidence>
<gene>
    <name evidence="10" type="ORF">SAMN04487904_106241</name>
</gene>
<evidence type="ECO:0000256" key="2">
    <source>
        <dbReference type="ARBA" id="ARBA00022475"/>
    </source>
</evidence>
<reference evidence="11" key="1">
    <citation type="submission" date="2016-10" db="EMBL/GenBank/DDBJ databases">
        <authorList>
            <person name="Varghese N."/>
            <person name="Submissions S."/>
        </authorList>
    </citation>
    <scope>NUCLEOTIDE SEQUENCE [LARGE SCALE GENOMIC DNA]</scope>
    <source>
        <strain evidence="11">DSM 45501</strain>
    </source>
</reference>
<feature type="region of interest" description="Disordered" evidence="8">
    <location>
        <begin position="530"/>
        <end position="568"/>
    </location>
</feature>
<evidence type="ECO:0000256" key="1">
    <source>
        <dbReference type="ARBA" id="ARBA00004651"/>
    </source>
</evidence>
<evidence type="ECO:0000256" key="3">
    <source>
        <dbReference type="ARBA" id="ARBA00022679"/>
    </source>
</evidence>
<keyword evidence="11" id="KW-1185">Reference proteome</keyword>
<evidence type="ECO:0000256" key="7">
    <source>
        <dbReference type="ARBA" id="ARBA00024033"/>
    </source>
</evidence>
<feature type="transmembrane region" description="Helical" evidence="9">
    <location>
        <begin position="502"/>
        <end position="519"/>
    </location>
</feature>
<dbReference type="GO" id="GO:0005886">
    <property type="term" value="C:plasma membrane"/>
    <property type="evidence" value="ECO:0007669"/>
    <property type="project" value="UniProtKB-SubCell"/>
</dbReference>
<dbReference type="GO" id="GO:0016758">
    <property type="term" value="F:hexosyltransferase activity"/>
    <property type="evidence" value="ECO:0007669"/>
    <property type="project" value="InterPro"/>
</dbReference>
<name>A0A1I7ABV7_9ACTN</name>
<dbReference type="EMBL" id="FPAT01000006">
    <property type="protein sequence ID" value="SFT72393.1"/>
    <property type="molecule type" value="Genomic_DNA"/>
</dbReference>
<dbReference type="STRING" id="995060.SAMN04487904_106241"/>
<feature type="compositionally biased region" description="Polar residues" evidence="8">
    <location>
        <begin position="89"/>
        <end position="107"/>
    </location>
</feature>
<dbReference type="Proteomes" id="UP000199165">
    <property type="component" value="Unassembled WGS sequence"/>
</dbReference>
<keyword evidence="2" id="KW-1003">Cell membrane</keyword>
<feature type="compositionally biased region" description="Polar residues" evidence="8">
    <location>
        <begin position="530"/>
        <end position="546"/>
    </location>
</feature>
<comment type="similarity">
    <text evidence="7">Belongs to the glycosyltransferase 87 family.</text>
</comment>
<comment type="subcellular location">
    <subcellularLocation>
        <location evidence="1">Cell membrane</location>
        <topology evidence="1">Multi-pass membrane protein</topology>
    </subcellularLocation>
</comment>
<keyword evidence="10" id="KW-0328">Glycosyltransferase</keyword>
<organism evidence="10 11">
    <name type="scientific">Actinopolyspora righensis</name>
    <dbReference type="NCBI Taxonomy" id="995060"/>
    <lineage>
        <taxon>Bacteria</taxon>
        <taxon>Bacillati</taxon>
        <taxon>Actinomycetota</taxon>
        <taxon>Actinomycetes</taxon>
        <taxon>Actinopolysporales</taxon>
        <taxon>Actinopolysporaceae</taxon>
        <taxon>Actinopolyspora</taxon>
        <taxon>Actinopolyspora alba group</taxon>
    </lineage>
</organism>
<keyword evidence="3 10" id="KW-0808">Transferase</keyword>
<evidence type="ECO:0000313" key="10">
    <source>
        <dbReference type="EMBL" id="SFT72393.1"/>
    </source>
</evidence>
<proteinExistence type="inferred from homology"/>
<feature type="transmembrane region" description="Helical" evidence="9">
    <location>
        <begin position="200"/>
        <end position="221"/>
    </location>
</feature>
<feature type="transmembrane region" description="Helical" evidence="9">
    <location>
        <begin position="233"/>
        <end position="251"/>
    </location>
</feature>
<feature type="transmembrane region" description="Helical" evidence="9">
    <location>
        <begin position="463"/>
        <end position="482"/>
    </location>
</feature>
<feature type="transmembrane region" description="Helical" evidence="9">
    <location>
        <begin position="288"/>
        <end position="309"/>
    </location>
</feature>
<keyword evidence="4 9" id="KW-0812">Transmembrane</keyword>
<keyword evidence="5 9" id="KW-1133">Transmembrane helix</keyword>
<evidence type="ECO:0000256" key="5">
    <source>
        <dbReference type="ARBA" id="ARBA00022989"/>
    </source>
</evidence>
<evidence type="ECO:0000256" key="8">
    <source>
        <dbReference type="SAM" id="MobiDB-lite"/>
    </source>
</evidence>
<feature type="region of interest" description="Disordered" evidence="8">
    <location>
        <begin position="84"/>
        <end position="107"/>
    </location>
</feature>
<dbReference type="InterPro" id="IPR018584">
    <property type="entry name" value="GT87"/>
</dbReference>
<accession>A0A1I7ABV7</accession>
<dbReference type="Pfam" id="PF09594">
    <property type="entry name" value="GT87"/>
    <property type="match status" value="1"/>
</dbReference>
<feature type="transmembrane region" description="Helical" evidence="9">
    <location>
        <begin position="384"/>
        <end position="408"/>
    </location>
</feature>
<sequence length="568" mass="62248">MFSRRFGDIEMNRGGPPASCPDLLLWLASRLLSGNAFPPERSARRWSRPAHRPVPRAPSCCVADPATLALGGWEFPEAEWERTRFPDRPTNQQDQQDGGSVRPTTQFPERGSLVSMVYEHRKILCVIALCEFLAVVLVSAIDPHAHIDGEVYRLGAQAWLNGQPIYHDLPPTEVGLRLPFIYPPFAAVAFTPLALVSKTVAVALIMFVSHVALLITLYVILRTADFSPSNRRTVLLITAAVLPLATLAEPVRETLTYAQINLVLMALVAVDCLWRADGHRKLPYPRGLLLGIAAGLKLTPAVFLLFFLLRRDLRAIVTTVLTFLATVALGFLLAFDDAREFWLHEVFASSDVSFGPQFTGDASIYAGNVSLRSLLSKLTVPEPWLSVCLGVLILLTAGLAVFGMLSALRARDGQRRDHSTALVINAVFGLLISPISWSHHWVWIVPGLVLLFGRGYTRRDWPLLLSLGLAVELYLIGPHWLVPQGDGKELTWNFFEHLLGNAYVYLGVGFLVYHAFLGWKARYSSSEARTPVSAATSPDQASSGQRPVSEDSGPAGSARATAPDGHGG</sequence>
<keyword evidence="6 9" id="KW-0472">Membrane</keyword>
<feature type="transmembrane region" description="Helical" evidence="9">
    <location>
        <begin position="315"/>
        <end position="335"/>
    </location>
</feature>
<feature type="transmembrane region" description="Helical" evidence="9">
    <location>
        <begin position="428"/>
        <end position="451"/>
    </location>
</feature>
<evidence type="ECO:0000256" key="6">
    <source>
        <dbReference type="ARBA" id="ARBA00023136"/>
    </source>
</evidence>
<evidence type="ECO:0000256" key="4">
    <source>
        <dbReference type="ARBA" id="ARBA00022692"/>
    </source>
</evidence>
<feature type="transmembrane region" description="Helical" evidence="9">
    <location>
        <begin position="123"/>
        <end position="141"/>
    </location>
</feature>
<dbReference type="AlphaFoldDB" id="A0A1I7ABV7"/>
<protein>
    <submittedName>
        <fullName evidence="10">Alpha-1,2-mannosyltransferase</fullName>
    </submittedName>
</protein>